<gene>
    <name evidence="2" type="ORF">H5410_017378</name>
</gene>
<evidence type="ECO:0000313" key="3">
    <source>
        <dbReference type="Proteomes" id="UP000824120"/>
    </source>
</evidence>
<keyword evidence="3" id="KW-1185">Reference proteome</keyword>
<reference evidence="2 3" key="1">
    <citation type="submission" date="2020-09" db="EMBL/GenBank/DDBJ databases">
        <title>De no assembly of potato wild relative species, Solanum commersonii.</title>
        <authorList>
            <person name="Cho K."/>
        </authorList>
    </citation>
    <scope>NUCLEOTIDE SEQUENCE [LARGE SCALE GENOMIC DNA]</scope>
    <source>
        <strain evidence="2">LZ3.2</strain>
        <tissue evidence="2">Leaf</tissue>
    </source>
</reference>
<accession>A0A9J5ZZT8</accession>
<evidence type="ECO:0000256" key="1">
    <source>
        <dbReference type="SAM" id="MobiDB-lite"/>
    </source>
</evidence>
<evidence type="ECO:0000313" key="2">
    <source>
        <dbReference type="EMBL" id="KAG5617554.1"/>
    </source>
</evidence>
<comment type="caution">
    <text evidence="2">The sequence shown here is derived from an EMBL/GenBank/DDBJ whole genome shotgun (WGS) entry which is preliminary data.</text>
</comment>
<dbReference type="Proteomes" id="UP000824120">
    <property type="component" value="Chromosome 3"/>
</dbReference>
<sequence length="62" mass="6835">MDFSSIYKRENSSIDLSSLTSYDAESPSSGNTSGKNWELNGVRSARLGLKFQSRTEIGFRVG</sequence>
<organism evidence="2 3">
    <name type="scientific">Solanum commersonii</name>
    <name type="common">Commerson's wild potato</name>
    <name type="synonym">Commerson's nightshade</name>
    <dbReference type="NCBI Taxonomy" id="4109"/>
    <lineage>
        <taxon>Eukaryota</taxon>
        <taxon>Viridiplantae</taxon>
        <taxon>Streptophyta</taxon>
        <taxon>Embryophyta</taxon>
        <taxon>Tracheophyta</taxon>
        <taxon>Spermatophyta</taxon>
        <taxon>Magnoliopsida</taxon>
        <taxon>eudicotyledons</taxon>
        <taxon>Gunneridae</taxon>
        <taxon>Pentapetalae</taxon>
        <taxon>asterids</taxon>
        <taxon>lamiids</taxon>
        <taxon>Solanales</taxon>
        <taxon>Solanaceae</taxon>
        <taxon>Solanoideae</taxon>
        <taxon>Solaneae</taxon>
        <taxon>Solanum</taxon>
    </lineage>
</organism>
<feature type="region of interest" description="Disordered" evidence="1">
    <location>
        <begin position="18"/>
        <end position="37"/>
    </location>
</feature>
<feature type="compositionally biased region" description="Polar residues" evidence="1">
    <location>
        <begin position="18"/>
        <end position="35"/>
    </location>
</feature>
<proteinExistence type="predicted"/>
<dbReference type="AlphaFoldDB" id="A0A9J5ZZT8"/>
<name>A0A9J5ZZT8_SOLCO</name>
<protein>
    <submittedName>
        <fullName evidence="2">Uncharacterized protein</fullName>
    </submittedName>
</protein>
<dbReference type="EMBL" id="JACXVP010000003">
    <property type="protein sequence ID" value="KAG5617554.1"/>
    <property type="molecule type" value="Genomic_DNA"/>
</dbReference>